<feature type="transmembrane region" description="Helical" evidence="1">
    <location>
        <begin position="69"/>
        <end position="90"/>
    </location>
</feature>
<protein>
    <recommendedName>
        <fullName evidence="2">EamA domain-containing protein</fullName>
    </recommendedName>
</protein>
<keyword evidence="4" id="KW-1185">Reference proteome</keyword>
<dbReference type="PATRIC" id="fig|1392540.3.peg.318"/>
<feature type="transmembrane region" description="Helical" evidence="1">
    <location>
        <begin position="6"/>
        <end position="27"/>
    </location>
</feature>
<organism evidence="3 4">
    <name type="scientific">Acinetobacter nectaris CIP 110549</name>
    <dbReference type="NCBI Taxonomy" id="1392540"/>
    <lineage>
        <taxon>Bacteria</taxon>
        <taxon>Pseudomonadati</taxon>
        <taxon>Pseudomonadota</taxon>
        <taxon>Gammaproteobacteria</taxon>
        <taxon>Moraxellales</taxon>
        <taxon>Moraxellaceae</taxon>
        <taxon>Acinetobacter</taxon>
    </lineage>
</organism>
<feature type="transmembrane region" description="Helical" evidence="1">
    <location>
        <begin position="187"/>
        <end position="206"/>
    </location>
</feature>
<feature type="transmembrane region" description="Helical" evidence="1">
    <location>
        <begin position="125"/>
        <end position="144"/>
    </location>
</feature>
<dbReference type="InterPro" id="IPR037185">
    <property type="entry name" value="EmrE-like"/>
</dbReference>
<dbReference type="Proteomes" id="UP000023785">
    <property type="component" value="Unassembled WGS sequence"/>
</dbReference>
<feature type="transmembrane region" description="Helical" evidence="1">
    <location>
        <begin position="218"/>
        <end position="236"/>
    </location>
</feature>
<dbReference type="eggNOG" id="COG0697">
    <property type="taxonomic scope" value="Bacteria"/>
</dbReference>
<evidence type="ECO:0000313" key="4">
    <source>
        <dbReference type="Proteomes" id="UP000023785"/>
    </source>
</evidence>
<feature type="transmembrane region" description="Helical" evidence="1">
    <location>
        <begin position="248"/>
        <end position="268"/>
    </location>
</feature>
<dbReference type="InterPro" id="IPR000620">
    <property type="entry name" value="EamA_dom"/>
</dbReference>
<feature type="transmembrane region" description="Helical" evidence="1">
    <location>
        <begin position="102"/>
        <end position="119"/>
    </location>
</feature>
<sequence>MGFIHLWGYELIFILFAALCSVAVSVVLKRLTMAGFNSLAMVVWNYASASILCFLWFKPALFNIHFEQVPWWLIVILGIVLPSIFLALSRALTYAGIVKTEIAQRLSAILSIIAAYFIFHEQFSTSKIFGVVLGLVAVSLLILSRGNIENKVIHKKAVFSLLSVWVGYALVDILLKYNSSLGQGFAQSLNLIFITAFIFSLVYGLIKQKSILWKRKNICAGLFLGVLNFANIALYVNAHIALKSSPAIVFAAMNIFVVIFGILSGVILFKEKMNLKMLCSLVLALGAVLCLMNAM</sequence>
<feature type="transmembrane region" description="Helical" evidence="1">
    <location>
        <begin position="156"/>
        <end position="175"/>
    </location>
</feature>
<dbReference type="GO" id="GO:0016020">
    <property type="term" value="C:membrane"/>
    <property type="evidence" value="ECO:0007669"/>
    <property type="project" value="InterPro"/>
</dbReference>
<accession>V2TYV2</accession>
<evidence type="ECO:0000313" key="3">
    <source>
        <dbReference type="EMBL" id="ESK40900.1"/>
    </source>
</evidence>
<evidence type="ECO:0000256" key="1">
    <source>
        <dbReference type="SAM" id="Phobius"/>
    </source>
</evidence>
<evidence type="ECO:0000259" key="2">
    <source>
        <dbReference type="Pfam" id="PF00892"/>
    </source>
</evidence>
<gene>
    <name evidence="3" type="ORF">P256_00328</name>
</gene>
<dbReference type="AlphaFoldDB" id="V2TYV2"/>
<feature type="transmembrane region" description="Helical" evidence="1">
    <location>
        <begin position="39"/>
        <end position="57"/>
    </location>
</feature>
<comment type="caution">
    <text evidence="3">The sequence shown here is derived from an EMBL/GenBank/DDBJ whole genome shotgun (WGS) entry which is preliminary data.</text>
</comment>
<keyword evidence="1" id="KW-0472">Membrane</keyword>
<feature type="domain" description="EamA" evidence="2">
    <location>
        <begin position="11"/>
        <end position="142"/>
    </location>
</feature>
<keyword evidence="1" id="KW-1133">Transmembrane helix</keyword>
<dbReference type="Pfam" id="PF00892">
    <property type="entry name" value="EamA"/>
    <property type="match status" value="1"/>
</dbReference>
<dbReference type="EMBL" id="AYER01000002">
    <property type="protein sequence ID" value="ESK40900.1"/>
    <property type="molecule type" value="Genomic_DNA"/>
</dbReference>
<name>V2TYV2_9GAMM</name>
<proteinExistence type="predicted"/>
<dbReference type="STRING" id="1392540.P256_00328"/>
<reference evidence="3 4" key="1">
    <citation type="submission" date="2013-10" db="EMBL/GenBank/DDBJ databases">
        <title>The Genome Sequence of Acinetobacter nectaris CIP 110549.</title>
        <authorList>
            <consortium name="The Broad Institute Genomics Platform"/>
            <consortium name="The Broad Institute Genome Sequencing Center for Infectious Disease"/>
            <person name="Cerqueira G."/>
            <person name="Feldgarden M."/>
            <person name="Courvalin P."/>
            <person name="Grillot-Courvalin C."/>
            <person name="Clermont D."/>
            <person name="Rocha E."/>
            <person name="Yoon E.-J."/>
            <person name="Nemec A."/>
            <person name="Young S.K."/>
            <person name="Zeng Q."/>
            <person name="Gargeya S."/>
            <person name="Fitzgerald M."/>
            <person name="Abouelleil A."/>
            <person name="Alvarado L."/>
            <person name="Berlin A.M."/>
            <person name="Chapman S.B."/>
            <person name="Gainer-Dewar J."/>
            <person name="Goldberg J."/>
            <person name="Gnerre S."/>
            <person name="Griggs A."/>
            <person name="Gujja S."/>
            <person name="Hansen M."/>
            <person name="Howarth C."/>
            <person name="Imamovic A."/>
            <person name="Ireland A."/>
            <person name="Larimer J."/>
            <person name="McCowan C."/>
            <person name="Murphy C."/>
            <person name="Pearson M."/>
            <person name="Poon T.W."/>
            <person name="Priest M."/>
            <person name="Roberts A."/>
            <person name="Saif S."/>
            <person name="Shea T."/>
            <person name="Sykes S."/>
            <person name="Wortman J."/>
            <person name="Nusbaum C."/>
            <person name="Birren B."/>
        </authorList>
    </citation>
    <scope>NUCLEOTIDE SEQUENCE [LARGE SCALE GENOMIC DNA]</scope>
    <source>
        <strain evidence="3 4">CIP 110549</strain>
    </source>
</reference>
<dbReference type="HOGENOM" id="CLU_062241_0_0_6"/>
<keyword evidence="1" id="KW-0812">Transmembrane</keyword>
<dbReference type="SUPFAM" id="SSF103481">
    <property type="entry name" value="Multidrug resistance efflux transporter EmrE"/>
    <property type="match status" value="2"/>
</dbReference>